<reference evidence="1" key="1">
    <citation type="submission" date="2019-11" db="EMBL/GenBank/DDBJ databases">
        <title>Genomic insights into an expanded diversity of filamentous marine cyanobacteria reveals the extraordinary biosynthetic potential of Moorea and Okeania.</title>
        <authorList>
            <person name="Ferreira Leao T."/>
            <person name="Wang M."/>
            <person name="Moss N."/>
            <person name="Da Silva R."/>
            <person name="Sanders J."/>
            <person name="Nurk S."/>
            <person name="Gurevich A."/>
            <person name="Humphrey G."/>
            <person name="Reher R."/>
            <person name="Zhu Q."/>
            <person name="Belda-Ferre P."/>
            <person name="Glukhov E."/>
            <person name="Rex R."/>
            <person name="Dorrestein P.C."/>
            <person name="Knight R."/>
            <person name="Pevzner P."/>
            <person name="Gerwick W.H."/>
            <person name="Gerwick L."/>
        </authorList>
    </citation>
    <scope>NUCLEOTIDE SEQUENCE</scope>
    <source>
        <strain evidence="1">SIO1C4</strain>
    </source>
</reference>
<sequence length="83" mass="9391">MAIGFIVLLVMEFSRSRFPSPIRLITKPGCTIKGNISWNTGNKLYHLPGMKDYESTVIEQASGEKWFCTESEAIAKGWRKAPR</sequence>
<dbReference type="EMBL" id="JAAHFQ010001129">
    <property type="protein sequence ID" value="NER32235.1"/>
    <property type="molecule type" value="Genomic_DNA"/>
</dbReference>
<dbReference type="AlphaFoldDB" id="A0A6B3NMT6"/>
<evidence type="ECO:0000313" key="1">
    <source>
        <dbReference type="EMBL" id="NER32235.1"/>
    </source>
</evidence>
<protein>
    <submittedName>
        <fullName evidence="1">Uncharacterized protein</fullName>
    </submittedName>
</protein>
<comment type="caution">
    <text evidence="1">The sequence shown here is derived from an EMBL/GenBank/DDBJ whole genome shotgun (WGS) entry which is preliminary data.</text>
</comment>
<proteinExistence type="predicted"/>
<name>A0A6B3NMT6_9CYAN</name>
<gene>
    <name evidence="1" type="ORF">F6J89_32705</name>
</gene>
<organism evidence="1">
    <name type="scientific">Symploca sp. SIO1C4</name>
    <dbReference type="NCBI Taxonomy" id="2607765"/>
    <lineage>
        <taxon>Bacteria</taxon>
        <taxon>Bacillati</taxon>
        <taxon>Cyanobacteriota</taxon>
        <taxon>Cyanophyceae</taxon>
        <taxon>Coleofasciculales</taxon>
        <taxon>Coleofasciculaceae</taxon>
        <taxon>Symploca</taxon>
    </lineage>
</organism>
<accession>A0A6B3NMT6</accession>